<evidence type="ECO:0000256" key="2">
    <source>
        <dbReference type="ARBA" id="ARBA00022723"/>
    </source>
</evidence>
<keyword evidence="2" id="KW-0479">Metal-binding</keyword>
<comment type="similarity">
    <text evidence="1">Belongs to the GTP cyclohydrolase I type 2/NIF3 family.</text>
</comment>
<evidence type="ECO:0000313" key="3">
    <source>
        <dbReference type="EMBL" id="MDT0631353.1"/>
    </source>
</evidence>
<accession>A0ABU3BQ12</accession>
<dbReference type="EMBL" id="JAVRHT010000011">
    <property type="protein sequence ID" value="MDT0631353.1"/>
    <property type="molecule type" value="Genomic_DNA"/>
</dbReference>
<name>A0ABU3BQ12_9BACT</name>
<gene>
    <name evidence="3" type="ORF">RM540_06275</name>
</gene>
<organism evidence="3 4">
    <name type="scientific">Rubrivirga litoralis</name>
    <dbReference type="NCBI Taxonomy" id="3075598"/>
    <lineage>
        <taxon>Bacteria</taxon>
        <taxon>Pseudomonadati</taxon>
        <taxon>Rhodothermota</taxon>
        <taxon>Rhodothermia</taxon>
        <taxon>Rhodothermales</taxon>
        <taxon>Rubricoccaceae</taxon>
        <taxon>Rubrivirga</taxon>
    </lineage>
</organism>
<dbReference type="Pfam" id="PF01784">
    <property type="entry name" value="DUF34_NIF3"/>
    <property type="match status" value="1"/>
</dbReference>
<dbReference type="InterPro" id="IPR036069">
    <property type="entry name" value="DUF34/NIF3_sf"/>
</dbReference>
<dbReference type="PANTHER" id="PTHR13799:SF14">
    <property type="entry name" value="GTP CYCLOHYDROLASE 1 TYPE 2 HOMOLOG"/>
    <property type="match status" value="1"/>
</dbReference>
<proteinExistence type="inferred from homology"/>
<keyword evidence="4" id="KW-1185">Reference proteome</keyword>
<sequence length="245" mass="25229">MPPTVAQIAASLAAKTDADRLFREGDPVGVWLDSPRPVRRLGLRLEAGRAPYAWADGLDAVLLHRPFGLWPARLPDGLGVLAYHRALDERFAVGHNPALARELGLEPEAEPLMRGGNVVGLVGALPAPLTAADVLGRVADVLGGVEETAGAGGADAGGAVEVSRVALVGAMTEALVEAAAERGVGVYVTGQVRRPGVAPAEAAGVLVAAVGQERAERWGLRHLGRLVAARWPDVDVVDAGGEGRG</sequence>
<dbReference type="Proteomes" id="UP001267426">
    <property type="component" value="Unassembled WGS sequence"/>
</dbReference>
<dbReference type="RefSeq" id="WP_311662696.1">
    <property type="nucleotide sequence ID" value="NZ_JAVRHT010000011.1"/>
</dbReference>
<dbReference type="PANTHER" id="PTHR13799">
    <property type="entry name" value="NGG1 INTERACTING FACTOR 3"/>
    <property type="match status" value="1"/>
</dbReference>
<dbReference type="InterPro" id="IPR002678">
    <property type="entry name" value="DUF34/NIF3"/>
</dbReference>
<dbReference type="Gene3D" id="3.40.1390.30">
    <property type="entry name" value="NIF3 (NGG1p interacting factor 3)-like"/>
    <property type="match status" value="1"/>
</dbReference>
<reference evidence="3 4" key="1">
    <citation type="submission" date="2023-09" db="EMBL/GenBank/DDBJ databases">
        <authorList>
            <person name="Rey-Velasco X."/>
        </authorList>
    </citation>
    <scope>NUCLEOTIDE SEQUENCE [LARGE SCALE GENOMIC DNA]</scope>
    <source>
        <strain evidence="3 4">F394</strain>
    </source>
</reference>
<comment type="caution">
    <text evidence="3">The sequence shown here is derived from an EMBL/GenBank/DDBJ whole genome shotgun (WGS) entry which is preliminary data.</text>
</comment>
<evidence type="ECO:0000313" key="4">
    <source>
        <dbReference type="Proteomes" id="UP001267426"/>
    </source>
</evidence>
<dbReference type="SUPFAM" id="SSF102705">
    <property type="entry name" value="NIF3 (NGG1p interacting factor 3)-like"/>
    <property type="match status" value="1"/>
</dbReference>
<protein>
    <submittedName>
        <fullName evidence="3">Nif3-like dinuclear metal center hexameric protein</fullName>
    </submittedName>
</protein>
<evidence type="ECO:0000256" key="1">
    <source>
        <dbReference type="ARBA" id="ARBA00006964"/>
    </source>
</evidence>